<keyword evidence="3" id="KW-0678">Repressor</keyword>
<dbReference type="Proteomes" id="UP000824366">
    <property type="component" value="Chromosome"/>
</dbReference>
<dbReference type="InterPro" id="IPR007412">
    <property type="entry name" value="FlgM"/>
</dbReference>
<keyword evidence="11" id="KW-1185">Reference proteome</keyword>
<sequence>MKINPPLDKSVAISSNAAALAAKNGPAASTLAKTTASKSTQSAGVAVTVSSMARSMEAADRGETPDVDMGKVNAVRTAIAQGTYVVNPEAIADKLLSNAQEMLTRNRG</sequence>
<dbReference type="RefSeq" id="WP_223904812.1">
    <property type="nucleotide sequence ID" value="NZ_AP024238.1"/>
</dbReference>
<comment type="similarity">
    <text evidence="1">Belongs to the FlgM family.</text>
</comment>
<feature type="domain" description="Anti-sigma-28 factor FlgM C-terminal" evidence="9">
    <location>
        <begin position="47"/>
        <end position="96"/>
    </location>
</feature>
<evidence type="ECO:0000256" key="6">
    <source>
        <dbReference type="ARBA" id="ARBA00023163"/>
    </source>
</evidence>
<evidence type="ECO:0000256" key="7">
    <source>
        <dbReference type="ARBA" id="ARBA00024739"/>
    </source>
</evidence>
<organism evidence="10 11">
    <name type="scientific">Rhodoferax lithotrophicus</name>
    <dbReference type="NCBI Taxonomy" id="2798804"/>
    <lineage>
        <taxon>Bacteria</taxon>
        <taxon>Pseudomonadati</taxon>
        <taxon>Pseudomonadota</taxon>
        <taxon>Betaproteobacteria</taxon>
        <taxon>Burkholderiales</taxon>
        <taxon>Comamonadaceae</taxon>
        <taxon>Rhodoferax</taxon>
    </lineage>
</organism>
<accession>A0ABN6DAA7</accession>
<keyword evidence="6" id="KW-0804">Transcription</keyword>
<evidence type="ECO:0000256" key="2">
    <source>
        <dbReference type="ARBA" id="ARBA00017823"/>
    </source>
</evidence>
<evidence type="ECO:0000256" key="5">
    <source>
        <dbReference type="ARBA" id="ARBA00023015"/>
    </source>
</evidence>
<evidence type="ECO:0000259" key="9">
    <source>
        <dbReference type="Pfam" id="PF04316"/>
    </source>
</evidence>
<evidence type="ECO:0000313" key="10">
    <source>
        <dbReference type="EMBL" id="BCO28904.1"/>
    </source>
</evidence>
<dbReference type="NCBIfam" id="TIGR03824">
    <property type="entry name" value="FlgM_jcvi"/>
    <property type="match status" value="1"/>
</dbReference>
<dbReference type="InterPro" id="IPR035890">
    <property type="entry name" value="Anti-sigma-28_factor_FlgM_sf"/>
</dbReference>
<reference evidence="10 11" key="1">
    <citation type="journal article" date="2021" name="Microbiol. Spectr.">
        <title>A Single Bacterium Capable of Oxidation and Reduction of Iron at Circumneutral pH.</title>
        <authorList>
            <person name="Kato S."/>
            <person name="Ohkuma M."/>
        </authorList>
    </citation>
    <scope>NUCLEOTIDE SEQUENCE [LARGE SCALE GENOMIC DNA]</scope>
    <source>
        <strain evidence="10 11">MIZ03</strain>
    </source>
</reference>
<comment type="function">
    <text evidence="7">Responsible for the coupling of flagellin expression to flagellar assembly by preventing expression of the flagellin genes when a component of the middle class of proteins is defective. It negatively regulates flagellar genes by inhibiting the activity of FliA by directly binding to FliA.</text>
</comment>
<evidence type="ECO:0000256" key="4">
    <source>
        <dbReference type="ARBA" id="ARBA00022795"/>
    </source>
</evidence>
<dbReference type="SUPFAM" id="SSF101498">
    <property type="entry name" value="Anti-sigma factor FlgM"/>
    <property type="match status" value="1"/>
</dbReference>
<evidence type="ECO:0000256" key="3">
    <source>
        <dbReference type="ARBA" id="ARBA00022491"/>
    </source>
</evidence>
<dbReference type="InterPro" id="IPR031316">
    <property type="entry name" value="FlgM_C"/>
</dbReference>
<evidence type="ECO:0000256" key="1">
    <source>
        <dbReference type="ARBA" id="ARBA00005322"/>
    </source>
</evidence>
<gene>
    <name evidence="10" type="ORF">MIZ03_3814</name>
</gene>
<keyword evidence="5" id="KW-0805">Transcription regulation</keyword>
<dbReference type="EMBL" id="AP024238">
    <property type="protein sequence ID" value="BCO28904.1"/>
    <property type="molecule type" value="Genomic_DNA"/>
</dbReference>
<protein>
    <recommendedName>
        <fullName evidence="2">Negative regulator of flagellin synthesis</fullName>
    </recommendedName>
    <alternativeName>
        <fullName evidence="8">Anti-sigma-28 factor</fullName>
    </alternativeName>
</protein>
<evidence type="ECO:0000313" key="11">
    <source>
        <dbReference type="Proteomes" id="UP000824366"/>
    </source>
</evidence>
<keyword evidence="4" id="KW-1005">Bacterial flagellum biogenesis</keyword>
<name>A0ABN6DAA7_9BURK</name>
<evidence type="ECO:0000256" key="8">
    <source>
        <dbReference type="ARBA" id="ARBA00030117"/>
    </source>
</evidence>
<dbReference type="Pfam" id="PF04316">
    <property type="entry name" value="FlgM"/>
    <property type="match status" value="1"/>
</dbReference>
<proteinExistence type="inferred from homology"/>